<dbReference type="GO" id="GO:0004842">
    <property type="term" value="F:ubiquitin-protein transferase activity"/>
    <property type="evidence" value="ECO:0007669"/>
    <property type="project" value="InterPro"/>
</dbReference>
<dbReference type="GO" id="GO:0005634">
    <property type="term" value="C:nucleus"/>
    <property type="evidence" value="ECO:0007669"/>
    <property type="project" value="InterPro"/>
</dbReference>
<dbReference type="GO" id="GO:0008270">
    <property type="term" value="F:zinc ion binding"/>
    <property type="evidence" value="ECO:0007669"/>
    <property type="project" value="UniProtKB-KW"/>
</dbReference>
<evidence type="ECO:0000313" key="6">
    <source>
        <dbReference type="Proteomes" id="UP001652628"/>
    </source>
</evidence>
<dbReference type="InterPro" id="IPR013083">
    <property type="entry name" value="Znf_RING/FYVE/PHD"/>
</dbReference>
<evidence type="ECO:0000256" key="4">
    <source>
        <dbReference type="SAM" id="Coils"/>
    </source>
</evidence>
<evidence type="ECO:0000313" key="7">
    <source>
        <dbReference type="RefSeq" id="XP_016933600.3"/>
    </source>
</evidence>
<dbReference type="Gene3D" id="3.30.40.10">
    <property type="entry name" value="Zinc/RING finger domain, C3HC4 (zinc finger)"/>
    <property type="match status" value="1"/>
</dbReference>
<dbReference type="SUPFAM" id="SSF57850">
    <property type="entry name" value="RING/U-box"/>
    <property type="match status" value="1"/>
</dbReference>
<reference evidence="7" key="2">
    <citation type="submission" date="2025-08" db="UniProtKB">
        <authorList>
            <consortium name="RefSeq"/>
        </authorList>
    </citation>
    <scope>IDENTIFICATION</scope>
</reference>
<sequence>MSSAEQVFELLEQLEKHEEELERLEQEPTEESIDSPEEQVRKLKEQHSQMMQLSTQRRHIFDQLQLEITRWSRSQQPSFFGEHRLLTELRTISHRLDRLTEDSTCSICLSPWTAENGHHLVALRCGHLFGRNCIHTAIRRFHRCPICRRRAYHTDVRRIYGRGSATQ</sequence>
<dbReference type="GO" id="GO:0016567">
    <property type="term" value="P:protein ubiquitination"/>
    <property type="evidence" value="ECO:0007669"/>
    <property type="project" value="InterPro"/>
</dbReference>
<name>A0AB39ZDB2_DROSZ</name>
<organism evidence="6 7">
    <name type="scientific">Drosophila suzukii</name>
    <name type="common">Spotted-wing drosophila fruit fly</name>
    <dbReference type="NCBI Taxonomy" id="28584"/>
    <lineage>
        <taxon>Eukaryota</taxon>
        <taxon>Metazoa</taxon>
        <taxon>Ecdysozoa</taxon>
        <taxon>Arthropoda</taxon>
        <taxon>Hexapoda</taxon>
        <taxon>Insecta</taxon>
        <taxon>Pterygota</taxon>
        <taxon>Neoptera</taxon>
        <taxon>Endopterygota</taxon>
        <taxon>Diptera</taxon>
        <taxon>Brachycera</taxon>
        <taxon>Muscomorpha</taxon>
        <taxon>Ephydroidea</taxon>
        <taxon>Drosophilidae</taxon>
        <taxon>Drosophila</taxon>
        <taxon>Sophophora</taxon>
    </lineage>
</organism>
<keyword evidence="2" id="KW-0862">Zinc</keyword>
<protein>
    <submittedName>
        <fullName evidence="7">E3 ubiquitin-protein ligase rnf8-A</fullName>
    </submittedName>
</protein>
<evidence type="ECO:0000259" key="5">
    <source>
        <dbReference type="PROSITE" id="PS50089"/>
    </source>
</evidence>
<evidence type="ECO:0000256" key="2">
    <source>
        <dbReference type="ARBA" id="ARBA00022833"/>
    </source>
</evidence>
<gene>
    <name evidence="7" type="primary">LOC108012681</name>
</gene>
<dbReference type="PROSITE" id="PS50089">
    <property type="entry name" value="ZF_RING_2"/>
    <property type="match status" value="1"/>
</dbReference>
<evidence type="ECO:0000256" key="1">
    <source>
        <dbReference type="ARBA" id="ARBA00022771"/>
    </source>
</evidence>
<reference evidence="6" key="1">
    <citation type="submission" date="2025-05" db="UniProtKB">
        <authorList>
            <consortium name="RefSeq"/>
        </authorList>
    </citation>
    <scope>NUCLEOTIDE SEQUENCE [LARGE SCALE GENOMIC DNA]</scope>
</reference>
<keyword evidence="4" id="KW-0175">Coiled coil</keyword>
<dbReference type="AlphaFoldDB" id="A0AB39ZDB2"/>
<accession>A0AB39ZDB2</accession>
<feature type="domain" description="RING-type" evidence="5">
    <location>
        <begin position="105"/>
        <end position="148"/>
    </location>
</feature>
<keyword evidence="6" id="KW-1185">Reference proteome</keyword>
<dbReference type="PANTHER" id="PTHR16047">
    <property type="entry name" value="RFWD3 PROTEIN"/>
    <property type="match status" value="1"/>
</dbReference>
<dbReference type="Pfam" id="PF13639">
    <property type="entry name" value="zf-RING_2"/>
    <property type="match status" value="1"/>
</dbReference>
<dbReference type="InterPro" id="IPR001841">
    <property type="entry name" value="Znf_RING"/>
</dbReference>
<dbReference type="GeneID" id="108012681"/>
<dbReference type="RefSeq" id="XP_016933600.3">
    <property type="nucleotide sequence ID" value="XM_017078111.4"/>
</dbReference>
<dbReference type="InterPro" id="IPR037381">
    <property type="entry name" value="RFWD3"/>
</dbReference>
<dbReference type="SMART" id="SM00184">
    <property type="entry name" value="RING"/>
    <property type="match status" value="1"/>
</dbReference>
<dbReference type="PANTHER" id="PTHR16047:SF7">
    <property type="entry name" value="E3 UBIQUITIN-PROTEIN LIGASE RFWD3"/>
    <property type="match status" value="1"/>
</dbReference>
<dbReference type="GO" id="GO:0036297">
    <property type="term" value="P:interstrand cross-link repair"/>
    <property type="evidence" value="ECO:0007669"/>
    <property type="project" value="InterPro"/>
</dbReference>
<evidence type="ECO:0000256" key="3">
    <source>
        <dbReference type="PROSITE-ProRule" id="PRU00175"/>
    </source>
</evidence>
<keyword evidence="1 3" id="KW-0863">Zinc-finger</keyword>
<keyword evidence="1 3" id="KW-0479">Metal-binding</keyword>
<proteinExistence type="predicted"/>
<feature type="coiled-coil region" evidence="4">
    <location>
        <begin position="4"/>
        <end position="34"/>
    </location>
</feature>
<dbReference type="Proteomes" id="UP001652628">
    <property type="component" value="Chromosome 2L"/>
</dbReference>